<name>A0A451AX58_9GAMM</name>
<dbReference type="EMBL" id="CAADFZ010000027">
    <property type="protein sequence ID" value="VFK62770.1"/>
    <property type="molecule type" value="Genomic_DNA"/>
</dbReference>
<keyword evidence="1" id="KW-1133">Transmembrane helix</keyword>
<evidence type="ECO:0000256" key="1">
    <source>
        <dbReference type="SAM" id="Phobius"/>
    </source>
</evidence>
<organism evidence="3">
    <name type="scientific">Candidatus Kentrum sp. UNK</name>
    <dbReference type="NCBI Taxonomy" id="2126344"/>
    <lineage>
        <taxon>Bacteria</taxon>
        <taxon>Pseudomonadati</taxon>
        <taxon>Pseudomonadota</taxon>
        <taxon>Gammaproteobacteria</taxon>
        <taxon>Candidatus Kentrum</taxon>
    </lineage>
</organism>
<feature type="transmembrane region" description="Helical" evidence="1">
    <location>
        <begin position="121"/>
        <end position="144"/>
    </location>
</feature>
<gene>
    <name evidence="2" type="ORF">BECKUNK1418G_GA0071005_10273</name>
    <name evidence="3" type="ORF">BECKUNK1418H_GA0071006_103433</name>
</gene>
<protein>
    <submittedName>
        <fullName evidence="3">Uncharacterized protein</fullName>
    </submittedName>
</protein>
<evidence type="ECO:0000313" key="2">
    <source>
        <dbReference type="EMBL" id="VFK62770.1"/>
    </source>
</evidence>
<reference evidence="3" key="1">
    <citation type="submission" date="2019-02" db="EMBL/GenBank/DDBJ databases">
        <authorList>
            <person name="Gruber-Vodicka R. H."/>
            <person name="Seah K. B. B."/>
        </authorList>
    </citation>
    <scope>NUCLEOTIDE SEQUENCE</scope>
    <source>
        <strain evidence="3">BECK_BY19</strain>
        <strain evidence="2">BECK_BY8</strain>
    </source>
</reference>
<sequence length="186" mass="21485">MNELTNLDSSWFIDEKCRAITNHYFDRLSPATKATLENKIKELKRKDDYVEFLNGDGAVIWDEFIKDVAKSKKERDFSPLSDAEAEKLFSKIDDSYDLFVSNNKNGQSKRPGLAGVIKNPLFIRLLISILLLIGGFSVIFFTFFELPKITQQFQEETKRQVREDGIQDALMQVTKLIKSDDFEKMV</sequence>
<keyword evidence="1" id="KW-0812">Transmembrane</keyword>
<proteinExistence type="predicted"/>
<dbReference type="AlphaFoldDB" id="A0A451AX58"/>
<dbReference type="EMBL" id="CAADGD010000034">
    <property type="protein sequence ID" value="VFK70646.1"/>
    <property type="molecule type" value="Genomic_DNA"/>
</dbReference>
<keyword evidence="1" id="KW-0472">Membrane</keyword>
<accession>A0A451AX58</accession>
<evidence type="ECO:0000313" key="3">
    <source>
        <dbReference type="EMBL" id="VFK70646.1"/>
    </source>
</evidence>